<dbReference type="KEGG" id="sfo:Z042_26355"/>
<evidence type="ECO:0000313" key="2">
    <source>
        <dbReference type="Proteomes" id="UP000019030"/>
    </source>
</evidence>
<keyword evidence="2" id="KW-1185">Reference proteome</keyword>
<sequence>MAMPFTHKCYESEINYLRDNGQQQKPKLGNCTQVIIRKDCIYNMFARHTASLRPKRRAE</sequence>
<proteinExistence type="predicted"/>
<name>A0A0D4ZXY0_9GAMM</name>
<dbReference type="AlphaFoldDB" id="A0A0D4ZXY0"/>
<dbReference type="EMBL" id="CP007044">
    <property type="protein sequence ID" value="AJW28964.1"/>
    <property type="molecule type" value="Genomic_DNA"/>
</dbReference>
<reference evidence="1 2" key="1">
    <citation type="submission" date="2014-01" db="EMBL/GenBank/DDBJ databases">
        <title>Isolation of Serratia multitudinisentens RB-25 from Ex-Landfill site.</title>
        <authorList>
            <person name="Robson E.H.J."/>
        </authorList>
    </citation>
    <scope>NUCLEOTIDE SEQUENCE [LARGE SCALE GENOMIC DNA]</scope>
    <source>
        <strain evidence="1 2">RB-25</strain>
    </source>
</reference>
<accession>A0A0D4ZXY0</accession>
<protein>
    <submittedName>
        <fullName evidence="1">Uncharacterized protein</fullName>
    </submittedName>
</protein>
<gene>
    <name evidence="1" type="ORF">Z042_26355</name>
</gene>
<organism evidence="1 2">
    <name type="scientific">Chania multitudinisentens RB-25</name>
    <dbReference type="NCBI Taxonomy" id="1441930"/>
    <lineage>
        <taxon>Bacteria</taxon>
        <taxon>Pseudomonadati</taxon>
        <taxon>Pseudomonadota</taxon>
        <taxon>Gammaproteobacteria</taxon>
        <taxon>Enterobacterales</taxon>
        <taxon>Yersiniaceae</taxon>
        <taxon>Chania</taxon>
    </lineage>
</organism>
<evidence type="ECO:0000313" key="1">
    <source>
        <dbReference type="EMBL" id="AJW28964.1"/>
    </source>
</evidence>
<reference evidence="1 2" key="2">
    <citation type="submission" date="2015-03" db="EMBL/GenBank/DDBJ databases">
        <authorList>
            <person name="Chan K.-G."/>
        </authorList>
    </citation>
    <scope>NUCLEOTIDE SEQUENCE [LARGE SCALE GENOMIC DNA]</scope>
    <source>
        <strain evidence="1 2">RB-25</strain>
    </source>
</reference>
<dbReference type="Proteomes" id="UP000019030">
    <property type="component" value="Chromosome"/>
</dbReference>
<dbReference type="HOGENOM" id="CLU_2958172_0_0_6"/>